<proteinExistence type="predicted"/>
<name>A0A445DDM2_ARAHY</name>
<feature type="transmembrane region" description="Helical" evidence="1">
    <location>
        <begin position="33"/>
        <end position="51"/>
    </location>
</feature>
<keyword evidence="3" id="KW-1185">Reference proteome</keyword>
<protein>
    <submittedName>
        <fullName evidence="2">Uncharacterized protein</fullName>
    </submittedName>
</protein>
<evidence type="ECO:0000313" key="3">
    <source>
        <dbReference type="Proteomes" id="UP000289738"/>
    </source>
</evidence>
<organism evidence="2 3">
    <name type="scientific">Arachis hypogaea</name>
    <name type="common">Peanut</name>
    <dbReference type="NCBI Taxonomy" id="3818"/>
    <lineage>
        <taxon>Eukaryota</taxon>
        <taxon>Viridiplantae</taxon>
        <taxon>Streptophyta</taxon>
        <taxon>Embryophyta</taxon>
        <taxon>Tracheophyta</taxon>
        <taxon>Spermatophyta</taxon>
        <taxon>Magnoliopsida</taxon>
        <taxon>eudicotyledons</taxon>
        <taxon>Gunneridae</taxon>
        <taxon>Pentapetalae</taxon>
        <taxon>rosids</taxon>
        <taxon>fabids</taxon>
        <taxon>Fabales</taxon>
        <taxon>Fabaceae</taxon>
        <taxon>Papilionoideae</taxon>
        <taxon>50 kb inversion clade</taxon>
        <taxon>dalbergioids sensu lato</taxon>
        <taxon>Dalbergieae</taxon>
        <taxon>Pterocarpus clade</taxon>
        <taxon>Arachis</taxon>
    </lineage>
</organism>
<keyword evidence="1" id="KW-0472">Membrane</keyword>
<sequence>MFTSSPPQLESGSTPAHILVCKLVMVASMAARIHLVNAVQIAWLIPGYYSNRATCKLRQHRPFIFAGVVAVTIAFLTIGFAADIRYALGDNPLKKLGHAR</sequence>
<accession>A0A445DDM2</accession>
<feature type="transmembrane region" description="Helical" evidence="1">
    <location>
        <begin position="63"/>
        <end position="82"/>
    </location>
</feature>
<gene>
    <name evidence="2" type="ORF">Ahy_A04g018388</name>
</gene>
<evidence type="ECO:0000256" key="1">
    <source>
        <dbReference type="SAM" id="Phobius"/>
    </source>
</evidence>
<keyword evidence="1" id="KW-1133">Transmembrane helix</keyword>
<evidence type="ECO:0000313" key="2">
    <source>
        <dbReference type="EMBL" id="RYR61245.1"/>
    </source>
</evidence>
<reference evidence="2 3" key="1">
    <citation type="submission" date="2019-01" db="EMBL/GenBank/DDBJ databases">
        <title>Sequencing of cultivated peanut Arachis hypogaea provides insights into genome evolution and oil improvement.</title>
        <authorList>
            <person name="Chen X."/>
        </authorList>
    </citation>
    <scope>NUCLEOTIDE SEQUENCE [LARGE SCALE GENOMIC DNA]</scope>
    <source>
        <strain evidence="3">cv. Fuhuasheng</strain>
        <tissue evidence="2">Leaves</tissue>
    </source>
</reference>
<keyword evidence="1" id="KW-0812">Transmembrane</keyword>
<comment type="caution">
    <text evidence="2">The sequence shown here is derived from an EMBL/GenBank/DDBJ whole genome shotgun (WGS) entry which is preliminary data.</text>
</comment>
<dbReference type="EMBL" id="SDMP01000004">
    <property type="protein sequence ID" value="RYR61245.1"/>
    <property type="molecule type" value="Genomic_DNA"/>
</dbReference>
<dbReference type="Proteomes" id="UP000289738">
    <property type="component" value="Chromosome A04"/>
</dbReference>
<dbReference type="AlphaFoldDB" id="A0A445DDM2"/>